<dbReference type="CDD" id="cd00130">
    <property type="entry name" value="PAS"/>
    <property type="match status" value="1"/>
</dbReference>
<dbReference type="SMART" id="SM00091">
    <property type="entry name" value="PAS"/>
    <property type="match status" value="1"/>
</dbReference>
<dbReference type="NCBIfam" id="TIGR00229">
    <property type="entry name" value="sensory_box"/>
    <property type="match status" value="1"/>
</dbReference>
<dbReference type="SUPFAM" id="SSF55874">
    <property type="entry name" value="ATPase domain of HSP90 chaperone/DNA topoisomerase II/histidine kinase"/>
    <property type="match status" value="1"/>
</dbReference>
<evidence type="ECO:0000256" key="3">
    <source>
        <dbReference type="ARBA" id="ARBA00022553"/>
    </source>
</evidence>
<dbReference type="SUPFAM" id="SSF55785">
    <property type="entry name" value="PYP-like sensor domain (PAS domain)"/>
    <property type="match status" value="1"/>
</dbReference>
<dbReference type="Pfam" id="PF00512">
    <property type="entry name" value="HisKA"/>
    <property type="match status" value="1"/>
</dbReference>
<dbReference type="InterPro" id="IPR005467">
    <property type="entry name" value="His_kinase_dom"/>
</dbReference>
<feature type="modified residue" description="4-aspartylphosphate" evidence="4">
    <location>
        <position position="472"/>
    </location>
</feature>
<evidence type="ECO:0000313" key="10">
    <source>
        <dbReference type="EMBL" id="MBB6093681.1"/>
    </source>
</evidence>
<gene>
    <name evidence="10" type="ORF">HNQ60_002562</name>
</gene>
<evidence type="ECO:0000259" key="8">
    <source>
        <dbReference type="PROSITE" id="PS50112"/>
    </source>
</evidence>
<evidence type="ECO:0000259" key="7">
    <source>
        <dbReference type="PROSITE" id="PS50110"/>
    </source>
</evidence>
<dbReference type="InterPro" id="IPR011006">
    <property type="entry name" value="CheY-like_superfamily"/>
</dbReference>
<dbReference type="Pfam" id="PF02518">
    <property type="entry name" value="HATPase_c"/>
    <property type="match status" value="1"/>
</dbReference>
<dbReference type="SMART" id="SM00388">
    <property type="entry name" value="HisKA"/>
    <property type="match status" value="1"/>
</dbReference>
<keyword evidence="11" id="KW-1185">Reference proteome</keyword>
<dbReference type="InterPro" id="IPR036890">
    <property type="entry name" value="HATPase_C_sf"/>
</dbReference>
<sequence length="544" mass="60617">MREQLDAQARKIDELSRQLSELDESFERRLDERTEAMRGNELQFQQLVAGVADYAIYMLDRNGYVASWNPGAERIKGYTAAEIIGQHFSAFYTDDDREINKPQKALAIAASEGKYEAEAWRVRKDGTRFWASVLIDAIRNKAGDIVGFAKVTRDMTEKRAMQEQLHQSQKMEAIGQLTGGVAHDFNNLLTVILGNLDTISRRMSGTDQRLLRAVDHAMQGAERAATLTRQLLAFARRQPLNPKPTDLNRLVISMGDLLHRMLREDIVVDRQLDKDLWFVEVDTHQLESALLNLAVNARDAMIQGGKLTIETTNLHLAERRGEIPAGDYVLICVTDTGCGMTSEVMERAFDPFFTTKPIGEGTGLGLSQVFGFMRQSGGHVRLHSEAGQGTTVRLYLPRLMGGAPVVDPQPANVAVPAQANETVLVVEDDDDVRTYSADTLRELGYRVLEAHDGTSALKVLEHHPEIRLLFTDVGLPGINGRELVNAARRKRPDLRVLFASGYERSTLMHDGRLDPGVELLTKPFSRSQLASRIRAVLDAPVIPV</sequence>
<evidence type="ECO:0000256" key="2">
    <source>
        <dbReference type="ARBA" id="ARBA00012438"/>
    </source>
</evidence>
<dbReference type="InterPro" id="IPR035965">
    <property type="entry name" value="PAS-like_dom_sf"/>
</dbReference>
<name>A0A841HKF2_9GAMM</name>
<comment type="catalytic activity">
    <reaction evidence="1">
        <text>ATP + protein L-histidine = ADP + protein N-phospho-L-histidine.</text>
        <dbReference type="EC" id="2.7.13.3"/>
    </reaction>
</comment>
<dbReference type="InterPro" id="IPR003661">
    <property type="entry name" value="HisK_dim/P_dom"/>
</dbReference>
<dbReference type="Proteomes" id="UP000588068">
    <property type="component" value="Unassembled WGS sequence"/>
</dbReference>
<dbReference type="PROSITE" id="PS50109">
    <property type="entry name" value="HIS_KIN"/>
    <property type="match status" value="1"/>
</dbReference>
<evidence type="ECO:0000259" key="9">
    <source>
        <dbReference type="PROSITE" id="PS50113"/>
    </source>
</evidence>
<dbReference type="SMART" id="SM00387">
    <property type="entry name" value="HATPase_c"/>
    <property type="match status" value="1"/>
</dbReference>
<dbReference type="GO" id="GO:0000155">
    <property type="term" value="F:phosphorelay sensor kinase activity"/>
    <property type="evidence" value="ECO:0007669"/>
    <property type="project" value="InterPro"/>
</dbReference>
<dbReference type="Gene3D" id="1.10.287.130">
    <property type="match status" value="1"/>
</dbReference>
<dbReference type="RefSeq" id="WP_184332311.1">
    <property type="nucleotide sequence ID" value="NZ_JACHHZ010000003.1"/>
</dbReference>
<dbReference type="InterPro" id="IPR003594">
    <property type="entry name" value="HATPase_dom"/>
</dbReference>
<comment type="caution">
    <text evidence="10">The sequence shown here is derived from an EMBL/GenBank/DDBJ whole genome shotgun (WGS) entry which is preliminary data.</text>
</comment>
<evidence type="ECO:0000259" key="6">
    <source>
        <dbReference type="PROSITE" id="PS50109"/>
    </source>
</evidence>
<evidence type="ECO:0000256" key="5">
    <source>
        <dbReference type="SAM" id="Coils"/>
    </source>
</evidence>
<dbReference type="Pfam" id="PF00072">
    <property type="entry name" value="Response_reg"/>
    <property type="match status" value="1"/>
</dbReference>
<dbReference type="InterPro" id="IPR000700">
    <property type="entry name" value="PAS-assoc_C"/>
</dbReference>
<dbReference type="Pfam" id="PF13426">
    <property type="entry name" value="PAS_9"/>
    <property type="match status" value="1"/>
</dbReference>
<dbReference type="AlphaFoldDB" id="A0A841HKF2"/>
<feature type="domain" description="Response regulatory" evidence="7">
    <location>
        <begin position="422"/>
        <end position="537"/>
    </location>
</feature>
<dbReference type="PANTHER" id="PTHR43065:SF49">
    <property type="entry name" value="HISTIDINE KINASE"/>
    <property type="match status" value="1"/>
</dbReference>
<protein>
    <recommendedName>
        <fullName evidence="2">histidine kinase</fullName>
        <ecNumber evidence="2">2.7.13.3</ecNumber>
    </recommendedName>
</protein>
<dbReference type="InterPro" id="IPR036097">
    <property type="entry name" value="HisK_dim/P_sf"/>
</dbReference>
<dbReference type="PANTHER" id="PTHR43065">
    <property type="entry name" value="SENSOR HISTIDINE KINASE"/>
    <property type="match status" value="1"/>
</dbReference>
<accession>A0A841HKF2</accession>
<evidence type="ECO:0000256" key="1">
    <source>
        <dbReference type="ARBA" id="ARBA00000085"/>
    </source>
</evidence>
<dbReference type="SUPFAM" id="SSF47384">
    <property type="entry name" value="Homodimeric domain of signal transducing histidine kinase"/>
    <property type="match status" value="1"/>
</dbReference>
<dbReference type="Gene3D" id="3.40.50.2300">
    <property type="match status" value="1"/>
</dbReference>
<dbReference type="PROSITE" id="PS50112">
    <property type="entry name" value="PAS"/>
    <property type="match status" value="1"/>
</dbReference>
<dbReference type="SMART" id="SM00448">
    <property type="entry name" value="REC"/>
    <property type="match status" value="1"/>
</dbReference>
<feature type="domain" description="PAS" evidence="8">
    <location>
        <begin position="40"/>
        <end position="98"/>
    </location>
</feature>
<dbReference type="InterPro" id="IPR001789">
    <property type="entry name" value="Sig_transdc_resp-reg_receiver"/>
</dbReference>
<feature type="domain" description="PAC" evidence="9">
    <location>
        <begin position="115"/>
        <end position="167"/>
    </location>
</feature>
<evidence type="ECO:0000313" key="11">
    <source>
        <dbReference type="Proteomes" id="UP000588068"/>
    </source>
</evidence>
<dbReference type="EC" id="2.7.13.3" evidence="2"/>
<dbReference type="EMBL" id="JACHHZ010000003">
    <property type="protein sequence ID" value="MBB6093681.1"/>
    <property type="molecule type" value="Genomic_DNA"/>
</dbReference>
<feature type="coiled-coil region" evidence="5">
    <location>
        <begin position="5"/>
        <end position="32"/>
    </location>
</feature>
<dbReference type="Gene3D" id="3.30.450.20">
    <property type="entry name" value="PAS domain"/>
    <property type="match status" value="1"/>
</dbReference>
<dbReference type="InterPro" id="IPR004358">
    <property type="entry name" value="Sig_transdc_His_kin-like_C"/>
</dbReference>
<keyword evidence="3 4" id="KW-0597">Phosphoprotein</keyword>
<dbReference type="PROSITE" id="PS50113">
    <property type="entry name" value="PAC"/>
    <property type="match status" value="1"/>
</dbReference>
<dbReference type="Gene3D" id="3.30.565.10">
    <property type="entry name" value="Histidine kinase-like ATPase, C-terminal domain"/>
    <property type="match status" value="1"/>
</dbReference>
<evidence type="ECO:0000256" key="4">
    <source>
        <dbReference type="PROSITE-ProRule" id="PRU00169"/>
    </source>
</evidence>
<proteinExistence type="predicted"/>
<dbReference type="PROSITE" id="PS50110">
    <property type="entry name" value="RESPONSE_REGULATORY"/>
    <property type="match status" value="1"/>
</dbReference>
<dbReference type="PRINTS" id="PR00344">
    <property type="entry name" value="BCTRLSENSOR"/>
</dbReference>
<dbReference type="InterPro" id="IPR000014">
    <property type="entry name" value="PAS"/>
</dbReference>
<keyword evidence="5" id="KW-0175">Coiled coil</keyword>
<dbReference type="SUPFAM" id="SSF52172">
    <property type="entry name" value="CheY-like"/>
    <property type="match status" value="1"/>
</dbReference>
<organism evidence="10 11">
    <name type="scientific">Povalibacter uvarum</name>
    <dbReference type="NCBI Taxonomy" id="732238"/>
    <lineage>
        <taxon>Bacteria</taxon>
        <taxon>Pseudomonadati</taxon>
        <taxon>Pseudomonadota</taxon>
        <taxon>Gammaproteobacteria</taxon>
        <taxon>Steroidobacterales</taxon>
        <taxon>Steroidobacteraceae</taxon>
        <taxon>Povalibacter</taxon>
    </lineage>
</organism>
<feature type="domain" description="Histidine kinase" evidence="6">
    <location>
        <begin position="180"/>
        <end position="400"/>
    </location>
</feature>
<reference evidence="10 11" key="1">
    <citation type="submission" date="2020-08" db="EMBL/GenBank/DDBJ databases">
        <title>Genomic Encyclopedia of Type Strains, Phase IV (KMG-IV): sequencing the most valuable type-strain genomes for metagenomic binning, comparative biology and taxonomic classification.</title>
        <authorList>
            <person name="Goeker M."/>
        </authorList>
    </citation>
    <scope>NUCLEOTIDE SEQUENCE [LARGE SCALE GENOMIC DNA]</scope>
    <source>
        <strain evidence="10 11">DSM 26723</strain>
    </source>
</reference>
<dbReference type="CDD" id="cd00082">
    <property type="entry name" value="HisKA"/>
    <property type="match status" value="1"/>
</dbReference>